<evidence type="ECO:0000256" key="1">
    <source>
        <dbReference type="SAM" id="SignalP"/>
    </source>
</evidence>
<dbReference type="Proteomes" id="UP000838748">
    <property type="component" value="Unassembled WGS sequence"/>
</dbReference>
<dbReference type="InterPro" id="IPR020008">
    <property type="entry name" value="GlyGly_CTERM"/>
</dbReference>
<sequence length="581" mass="62136">MSSKIFKRTAIAASLLAVSQAHAALYRVVQVSPEVTSATSYSYGDAIQPGDNGYALGCFDSSATCGDGSSYEMAYDTNLYTPGGVGYREEVPFGVDNQFQYIGSESDFESYCNTYLGYSYCDGWANYQYNPWENEQNSTVNVSAYVAVDNINTPTPTSYTSSTGNTVINSLYGAVPATPTAVGNQSTFSDGLNYRNKAFSENSTTTDNAISSYDQSRAFFSDGTYTVGSVSTVDTANNSNNHLLSYYSQPAIWDPSASGTEIKVFDFQDGGSSYKDSMFGQGSIRGFVTDGSALYAVGYDTYTSSQYMQATIFSTTDYVTNGIDGATWTVTPVTNATVLDDGSRVYWRTVVTAINKNLVAIGNAKRSVAQNQAYPNRMFVIPDVSSSPTATYLSTGIFANSVGGSANAINSSNEIVGQVDAESNQEIDGKARRLRGFIDPYSGTGTDTDRRKIFNNQAWLLDDLTNGDNGNGNNYSTANNAYRIIDATGINDDGVISATAIKCLESGGYDDDGEFATCGGGSGVEVTVAVKLVPIPGASYANNNIDPRATTYPKTERKGGSVGWLGLSLLTLLGLQRRRRT</sequence>
<evidence type="ECO:0008006" key="4">
    <source>
        <dbReference type="Google" id="ProtNLM"/>
    </source>
</evidence>
<keyword evidence="3" id="KW-1185">Reference proteome</keyword>
<keyword evidence="1" id="KW-0732">Signal</keyword>
<feature type="chain" id="PRO_5046686495" description="GlyGly-CTERM sorting domain-containing protein" evidence="1">
    <location>
        <begin position="24"/>
        <end position="581"/>
    </location>
</feature>
<dbReference type="EMBL" id="CAKLDM010000002">
    <property type="protein sequence ID" value="CAH0539783.1"/>
    <property type="molecule type" value="Genomic_DNA"/>
</dbReference>
<feature type="signal peptide" evidence="1">
    <location>
        <begin position="1"/>
        <end position="23"/>
    </location>
</feature>
<name>A0ABM9A4I0_9VIBR</name>
<proteinExistence type="predicted"/>
<dbReference type="NCBIfam" id="TIGR03501">
    <property type="entry name" value="GlyGly_CTERM"/>
    <property type="match status" value="1"/>
</dbReference>
<organism evidence="2 3">
    <name type="scientific">Vibrio marisflavi CECT 7928</name>
    <dbReference type="NCBI Taxonomy" id="634439"/>
    <lineage>
        <taxon>Bacteria</taxon>
        <taxon>Pseudomonadati</taxon>
        <taxon>Pseudomonadota</taxon>
        <taxon>Gammaproteobacteria</taxon>
        <taxon>Vibrionales</taxon>
        <taxon>Vibrionaceae</taxon>
        <taxon>Vibrio</taxon>
    </lineage>
</organism>
<comment type="caution">
    <text evidence="2">The sequence shown here is derived from an EMBL/GenBank/DDBJ whole genome shotgun (WGS) entry which is preliminary data.</text>
</comment>
<accession>A0ABM9A4I0</accession>
<dbReference type="Pfam" id="PF11949">
    <property type="entry name" value="DUF3466"/>
    <property type="match status" value="1"/>
</dbReference>
<protein>
    <recommendedName>
        <fullName evidence="4">GlyGly-CTERM sorting domain-containing protein</fullName>
    </recommendedName>
</protein>
<gene>
    <name evidence="2" type="ORF">VMF7928_02440</name>
</gene>
<evidence type="ECO:0000313" key="2">
    <source>
        <dbReference type="EMBL" id="CAH0539783.1"/>
    </source>
</evidence>
<dbReference type="RefSeq" id="WP_237361860.1">
    <property type="nucleotide sequence ID" value="NZ_CAKLDM010000002.1"/>
</dbReference>
<reference evidence="2" key="1">
    <citation type="submission" date="2021-11" db="EMBL/GenBank/DDBJ databases">
        <authorList>
            <person name="Rodrigo-Torres L."/>
            <person name="Arahal R. D."/>
            <person name="Lucena T."/>
        </authorList>
    </citation>
    <scope>NUCLEOTIDE SEQUENCE</scope>
    <source>
        <strain evidence="2">CECT 7928</strain>
    </source>
</reference>
<dbReference type="InterPro" id="IPR022562">
    <property type="entry name" value="DUF3466"/>
</dbReference>
<evidence type="ECO:0000313" key="3">
    <source>
        <dbReference type="Proteomes" id="UP000838748"/>
    </source>
</evidence>